<dbReference type="Gene3D" id="3.40.190.10">
    <property type="entry name" value="Periplasmic binding protein-like II"/>
    <property type="match status" value="3"/>
</dbReference>
<dbReference type="Gene3D" id="1.10.287.70">
    <property type="match status" value="1"/>
</dbReference>
<evidence type="ECO:0000256" key="11">
    <source>
        <dbReference type="SAM" id="Phobius"/>
    </source>
</evidence>
<evidence type="ECO:0000256" key="9">
    <source>
        <dbReference type="ARBA" id="ARBA00023286"/>
    </source>
</evidence>
<dbReference type="GO" id="GO:0015276">
    <property type="term" value="F:ligand-gated monoatomic ion channel activity"/>
    <property type="evidence" value="ECO:0007669"/>
    <property type="project" value="InterPro"/>
</dbReference>
<evidence type="ECO:0000256" key="6">
    <source>
        <dbReference type="ARBA" id="ARBA00023136"/>
    </source>
</evidence>
<reference evidence="14" key="1">
    <citation type="submission" date="2025-08" db="UniProtKB">
        <authorList>
            <consortium name="RefSeq"/>
        </authorList>
    </citation>
    <scope>IDENTIFICATION</scope>
</reference>
<dbReference type="GO" id="GO:0016020">
    <property type="term" value="C:membrane"/>
    <property type="evidence" value="ECO:0007669"/>
    <property type="project" value="UniProtKB-SubCell"/>
</dbReference>
<dbReference type="CDD" id="cd13686">
    <property type="entry name" value="GluR_Plant"/>
    <property type="match status" value="1"/>
</dbReference>
<keyword evidence="10" id="KW-0407">Ion channel</keyword>
<dbReference type="InterPro" id="IPR001320">
    <property type="entry name" value="Iontro_rcpt_C"/>
</dbReference>
<feature type="transmembrane region" description="Helical" evidence="11">
    <location>
        <begin position="405"/>
        <end position="428"/>
    </location>
</feature>
<evidence type="ECO:0000313" key="13">
    <source>
        <dbReference type="Proteomes" id="UP000515124"/>
    </source>
</evidence>
<keyword evidence="3 11" id="KW-0812">Transmembrane</keyword>
<evidence type="ECO:0000256" key="1">
    <source>
        <dbReference type="ARBA" id="ARBA00004141"/>
    </source>
</evidence>
<organism evidence="13 14">
    <name type="scientific">Prunus avium</name>
    <name type="common">Cherry</name>
    <name type="synonym">Cerasus avium</name>
    <dbReference type="NCBI Taxonomy" id="42229"/>
    <lineage>
        <taxon>Eukaryota</taxon>
        <taxon>Viridiplantae</taxon>
        <taxon>Streptophyta</taxon>
        <taxon>Embryophyta</taxon>
        <taxon>Tracheophyta</taxon>
        <taxon>Spermatophyta</taxon>
        <taxon>Magnoliopsida</taxon>
        <taxon>eudicotyledons</taxon>
        <taxon>Gunneridae</taxon>
        <taxon>Pentapetalae</taxon>
        <taxon>rosids</taxon>
        <taxon>fabids</taxon>
        <taxon>Rosales</taxon>
        <taxon>Rosaceae</taxon>
        <taxon>Amygdaloideae</taxon>
        <taxon>Amygdaleae</taxon>
        <taxon>Prunus</taxon>
    </lineage>
</organism>
<accession>A0A6P5T0X4</accession>
<keyword evidence="6 11" id="KW-0472">Membrane</keyword>
<dbReference type="FunFam" id="3.40.190.10:FF:000054">
    <property type="entry name" value="Glutamate receptor"/>
    <property type="match status" value="1"/>
</dbReference>
<dbReference type="SUPFAM" id="SSF53850">
    <property type="entry name" value="Periplasmic binding protein-like II"/>
    <property type="match status" value="1"/>
</dbReference>
<dbReference type="PANTHER" id="PTHR18966">
    <property type="entry name" value="IONOTROPIC GLUTAMATE RECEPTOR"/>
    <property type="match status" value="1"/>
</dbReference>
<comment type="subcellular location">
    <subcellularLocation>
        <location evidence="1">Membrane</location>
        <topology evidence="1">Multi-pass membrane protein</topology>
    </subcellularLocation>
</comment>
<evidence type="ECO:0000259" key="12">
    <source>
        <dbReference type="SMART" id="SM00079"/>
    </source>
</evidence>
<dbReference type="SMART" id="SM00079">
    <property type="entry name" value="PBPe"/>
    <property type="match status" value="1"/>
</dbReference>
<dbReference type="RefSeq" id="XP_021820282.1">
    <property type="nucleotide sequence ID" value="XM_021964590.1"/>
</dbReference>
<keyword evidence="13" id="KW-1185">Reference proteome</keyword>
<proteinExistence type="predicted"/>
<keyword evidence="2" id="KW-0813">Transport</keyword>
<gene>
    <name evidence="14" type="primary">LOC110761996</name>
</gene>
<dbReference type="Pfam" id="PF00060">
    <property type="entry name" value="Lig_chan"/>
    <property type="match status" value="1"/>
</dbReference>
<keyword evidence="5" id="KW-0406">Ion transport</keyword>
<evidence type="ECO:0000256" key="5">
    <source>
        <dbReference type="ARBA" id="ARBA00023065"/>
    </source>
</evidence>
<evidence type="ECO:0000256" key="8">
    <source>
        <dbReference type="ARBA" id="ARBA00023180"/>
    </source>
</evidence>
<feature type="domain" description="Ionotropic glutamate receptor C-terminal" evidence="12">
    <location>
        <begin position="53"/>
        <end position="386"/>
    </location>
</feature>
<evidence type="ECO:0000256" key="4">
    <source>
        <dbReference type="ARBA" id="ARBA00022989"/>
    </source>
</evidence>
<evidence type="ECO:0000256" key="3">
    <source>
        <dbReference type="ARBA" id="ARBA00022692"/>
    </source>
</evidence>
<dbReference type="Proteomes" id="UP000515124">
    <property type="component" value="Unplaced"/>
</dbReference>
<dbReference type="GeneID" id="110761996"/>
<sequence length="452" mass="50548">MAFWSPRYGFSENLMKHTDMNAFAEVLGPIYWPGGLQTTPKGWTPVDVDRPLKIGIPAMGAFTQFVNVRYDPDTNETDISGFSIDVFEAAVKHLPYQLPYEFVPFNGSYDEMVELVSNKSLDAAVGDIEVIADRYHYVEFTQPYISSGLEMVVTVKPDKLKETEMLVWPFTREMWFLLFVTHLSVCLVACLMEIVHGRSLEDIGAFWFCIDCLLFAPREQFKNPWARLLLAPWLLAIVVVTATFTASLSSMMTVSRVQPSVLDIETLKMTNATVGCNGNSFIVRYLINVLEFRPENIKSIASISDYPEAFERKDITAAFFVSPHAKVFLAKYCNAGFTKTGSVYKPSGFGFVFQKGSPLAIDISEAMLEATESGQVEKLEKQMLSSYNCSSPINSNNGSIGPEPFSGLFLIAGFACALAFLVTIVRLVREHWRNFLPGNVLVEVELQPNPVN</sequence>
<feature type="transmembrane region" description="Helical" evidence="11">
    <location>
        <begin position="228"/>
        <end position="248"/>
    </location>
</feature>
<protein>
    <submittedName>
        <fullName evidence="14">Glutamate receptor 3.2-like</fullName>
    </submittedName>
</protein>
<evidence type="ECO:0000256" key="10">
    <source>
        <dbReference type="ARBA" id="ARBA00023303"/>
    </source>
</evidence>
<dbReference type="InterPro" id="IPR015683">
    <property type="entry name" value="Ionotropic_Glu_rcpt"/>
</dbReference>
<keyword evidence="9" id="KW-1071">Ligand-gated ion channel</keyword>
<evidence type="ECO:0000256" key="7">
    <source>
        <dbReference type="ARBA" id="ARBA00023170"/>
    </source>
</evidence>
<keyword evidence="7" id="KW-0675">Receptor</keyword>
<evidence type="ECO:0000256" key="2">
    <source>
        <dbReference type="ARBA" id="ARBA00022448"/>
    </source>
</evidence>
<dbReference type="AlphaFoldDB" id="A0A6P5T0X4"/>
<dbReference type="SMR" id="A0A6P5T0X4"/>
<name>A0A6P5T0X4_PRUAV</name>
<keyword evidence="4 11" id="KW-1133">Transmembrane helix</keyword>
<evidence type="ECO:0000313" key="14">
    <source>
        <dbReference type="RefSeq" id="XP_021820282.1"/>
    </source>
</evidence>
<keyword evidence="8" id="KW-0325">Glycoprotein</keyword>
<dbReference type="KEGG" id="pavi:110761996"/>
<feature type="transmembrane region" description="Helical" evidence="11">
    <location>
        <begin position="175"/>
        <end position="194"/>
    </location>
</feature>